<dbReference type="InterPro" id="IPR026741">
    <property type="entry name" value="SNO"/>
</dbReference>
<dbReference type="GO" id="GO:0006355">
    <property type="term" value="P:regulation of DNA-templated transcription"/>
    <property type="evidence" value="ECO:0007669"/>
    <property type="project" value="InterPro"/>
</dbReference>
<accession>A0A7R9YTM5</accession>
<dbReference type="EMBL" id="HBEC01013067">
    <property type="protein sequence ID" value="CAD8285969.1"/>
    <property type="molecule type" value="Transcribed_RNA"/>
</dbReference>
<organism evidence="1">
    <name type="scientific">Chlamydomonas euryale</name>
    <dbReference type="NCBI Taxonomy" id="1486919"/>
    <lineage>
        <taxon>Eukaryota</taxon>
        <taxon>Viridiplantae</taxon>
        <taxon>Chlorophyta</taxon>
        <taxon>core chlorophytes</taxon>
        <taxon>Chlorophyceae</taxon>
        <taxon>CS clade</taxon>
        <taxon>Chlamydomonadales</taxon>
        <taxon>Chlamydomonadaceae</taxon>
        <taxon>Chlamydomonas</taxon>
    </lineage>
</organism>
<reference evidence="1" key="1">
    <citation type="submission" date="2021-01" db="EMBL/GenBank/DDBJ databases">
        <authorList>
            <person name="Corre E."/>
            <person name="Pelletier E."/>
            <person name="Niang G."/>
            <person name="Scheremetjew M."/>
            <person name="Finn R."/>
            <person name="Kale V."/>
            <person name="Holt S."/>
            <person name="Cochrane G."/>
            <person name="Meng A."/>
            <person name="Brown T."/>
            <person name="Cohen L."/>
        </authorList>
    </citation>
    <scope>NUCLEOTIDE SEQUENCE</scope>
    <source>
        <strain evidence="1">CCMP219</strain>
    </source>
</reference>
<proteinExistence type="predicted"/>
<sequence length="115" mass="12744">MYRPVSDAEASKHWQFWYRHLETGCMHANKCATRARGGLCNFGSRISNKHIITGAVLPVLHLVLKSVDGSAYGRNSENKKRAPRAIRATTDDGRTVVGLNLHSKDADIIRAKLST</sequence>
<gene>
    <name evidence="1" type="ORF">CEUR00632_LOCUS6007</name>
</gene>
<evidence type="ECO:0000313" key="1">
    <source>
        <dbReference type="EMBL" id="CAD8285969.1"/>
    </source>
</evidence>
<dbReference type="GO" id="GO:0005634">
    <property type="term" value="C:nucleus"/>
    <property type="evidence" value="ECO:0007669"/>
    <property type="project" value="TreeGrafter"/>
</dbReference>
<protein>
    <submittedName>
        <fullName evidence="1">Uncharacterized protein</fullName>
    </submittedName>
</protein>
<dbReference type="PANTHER" id="PTHR12706">
    <property type="entry name" value="STRAWBERRY NOTCH-RELATED"/>
    <property type="match status" value="1"/>
</dbReference>
<dbReference type="PANTHER" id="PTHR12706:SF30">
    <property type="entry name" value="PROTEIN STRAWBERRY NOTCH-RELATED"/>
    <property type="match status" value="1"/>
</dbReference>
<name>A0A7R9YTM5_9CHLO</name>
<dbReference type="GO" id="GO:0042393">
    <property type="term" value="F:histone binding"/>
    <property type="evidence" value="ECO:0007669"/>
    <property type="project" value="TreeGrafter"/>
</dbReference>
<dbReference type="AlphaFoldDB" id="A0A7R9YTM5"/>
<dbReference type="GO" id="GO:0031490">
    <property type="term" value="F:chromatin DNA binding"/>
    <property type="evidence" value="ECO:0007669"/>
    <property type="project" value="TreeGrafter"/>
</dbReference>